<comment type="caution">
    <text evidence="9">The sequence shown here is derived from an EMBL/GenBank/DDBJ whole genome shotgun (WGS) entry which is preliminary data.</text>
</comment>
<dbReference type="InterPro" id="IPR035979">
    <property type="entry name" value="RBD_domain_sf"/>
</dbReference>
<dbReference type="SUPFAM" id="SSF54928">
    <property type="entry name" value="RNA-binding domain, RBD"/>
    <property type="match status" value="1"/>
</dbReference>
<dbReference type="PROSITE" id="PS50102">
    <property type="entry name" value="RRM"/>
    <property type="match status" value="1"/>
</dbReference>
<dbReference type="GO" id="GO:0005684">
    <property type="term" value="C:U2-type spliceosomal complex"/>
    <property type="evidence" value="ECO:0007669"/>
    <property type="project" value="TreeGrafter"/>
</dbReference>
<dbReference type="PANTHER" id="PTHR15608">
    <property type="entry name" value="SPLICING FACTOR U2AF-ASSOCIATED PROTEIN 2"/>
    <property type="match status" value="1"/>
</dbReference>
<keyword evidence="10" id="KW-1185">Reference proteome</keyword>
<evidence type="ECO:0000313" key="9">
    <source>
        <dbReference type="EMBL" id="KAL1529025.1"/>
    </source>
</evidence>
<dbReference type="CDD" id="cd12285">
    <property type="entry name" value="RRM3_RBM39_like"/>
    <property type="match status" value="1"/>
</dbReference>
<protein>
    <recommendedName>
        <fullName evidence="8">RRM domain-containing protein</fullName>
    </recommendedName>
</protein>
<reference evidence="9 10" key="1">
    <citation type="journal article" date="2024" name="Science">
        <title>Giant polyketide synthase enzymes in the biosynthesis of giant marine polyether toxins.</title>
        <authorList>
            <person name="Fallon T.R."/>
            <person name="Shende V.V."/>
            <person name="Wierzbicki I.H."/>
            <person name="Pendleton A.L."/>
            <person name="Watervoot N.F."/>
            <person name="Auber R.P."/>
            <person name="Gonzalez D.J."/>
            <person name="Wisecaver J.H."/>
            <person name="Moore B.S."/>
        </authorList>
    </citation>
    <scope>NUCLEOTIDE SEQUENCE [LARGE SCALE GENOMIC DNA]</scope>
    <source>
        <strain evidence="9 10">12B1</strain>
    </source>
</reference>
<accession>A0AB34K4K6</accession>
<dbReference type="SMART" id="SM00360">
    <property type="entry name" value="RRM"/>
    <property type="match status" value="2"/>
</dbReference>
<feature type="compositionally biased region" description="Basic and acidic residues" evidence="7">
    <location>
        <begin position="63"/>
        <end position="72"/>
    </location>
</feature>
<feature type="region of interest" description="Disordered" evidence="7">
    <location>
        <begin position="280"/>
        <end position="303"/>
    </location>
</feature>
<keyword evidence="5" id="KW-0508">mRNA splicing</keyword>
<organism evidence="9 10">
    <name type="scientific">Prymnesium parvum</name>
    <name type="common">Toxic golden alga</name>
    <dbReference type="NCBI Taxonomy" id="97485"/>
    <lineage>
        <taxon>Eukaryota</taxon>
        <taxon>Haptista</taxon>
        <taxon>Haptophyta</taxon>
        <taxon>Prymnesiophyceae</taxon>
        <taxon>Prymnesiales</taxon>
        <taxon>Prymnesiaceae</taxon>
        <taxon>Prymnesium</taxon>
    </lineage>
</organism>
<dbReference type="AlphaFoldDB" id="A0AB34K4K6"/>
<proteinExistence type="inferred from homology"/>
<dbReference type="GO" id="GO:0003723">
    <property type="term" value="F:RNA binding"/>
    <property type="evidence" value="ECO:0007669"/>
    <property type="project" value="UniProtKB-UniRule"/>
</dbReference>
<evidence type="ECO:0000259" key="8">
    <source>
        <dbReference type="PROSITE" id="PS50102"/>
    </source>
</evidence>
<gene>
    <name evidence="9" type="ORF">AB1Y20_010345</name>
</gene>
<name>A0AB34K4K6_PRYPA</name>
<evidence type="ECO:0000256" key="6">
    <source>
        <dbReference type="PROSITE-ProRule" id="PRU00176"/>
    </source>
</evidence>
<comment type="similarity">
    <text evidence="1">Belongs to the HTATSF1 family.</text>
</comment>
<evidence type="ECO:0000256" key="2">
    <source>
        <dbReference type="ARBA" id="ARBA00022664"/>
    </source>
</evidence>
<dbReference type="Proteomes" id="UP001515480">
    <property type="component" value="Unassembled WGS sequence"/>
</dbReference>
<evidence type="ECO:0000313" key="10">
    <source>
        <dbReference type="Proteomes" id="UP001515480"/>
    </source>
</evidence>
<dbReference type="PANTHER" id="PTHR15608:SF0">
    <property type="entry name" value="HIV TAT-SPECIFIC FACTOR 1"/>
    <property type="match status" value="1"/>
</dbReference>
<dbReference type="Gene3D" id="3.30.70.330">
    <property type="match status" value="2"/>
</dbReference>
<evidence type="ECO:0000256" key="7">
    <source>
        <dbReference type="SAM" id="MobiDB-lite"/>
    </source>
</evidence>
<dbReference type="FunFam" id="3.30.70.330:FF:000105">
    <property type="entry name" value="HIV Tat-specific factor 1 homolog"/>
    <property type="match status" value="1"/>
</dbReference>
<dbReference type="InterPro" id="IPR034393">
    <property type="entry name" value="TatSF1-like"/>
</dbReference>
<keyword evidence="4 6" id="KW-0694">RNA-binding</keyword>
<dbReference type="Pfam" id="PF00076">
    <property type="entry name" value="RRM_1"/>
    <property type="match status" value="1"/>
</dbReference>
<keyword evidence="2" id="KW-0507">mRNA processing</keyword>
<feature type="domain" description="RRM" evidence="8">
    <location>
        <begin position="82"/>
        <end position="158"/>
    </location>
</feature>
<dbReference type="InterPro" id="IPR012677">
    <property type="entry name" value="Nucleotide-bd_a/b_plait_sf"/>
</dbReference>
<keyword evidence="3" id="KW-0677">Repeat</keyword>
<dbReference type="GO" id="GO:0000398">
    <property type="term" value="P:mRNA splicing, via spliceosome"/>
    <property type="evidence" value="ECO:0007669"/>
    <property type="project" value="UniProtKB-ARBA"/>
</dbReference>
<dbReference type="EMBL" id="JBGBPQ010000002">
    <property type="protein sequence ID" value="KAL1529025.1"/>
    <property type="molecule type" value="Genomic_DNA"/>
</dbReference>
<feature type="compositionally biased region" description="Pro residues" evidence="7">
    <location>
        <begin position="280"/>
        <end position="299"/>
    </location>
</feature>
<dbReference type="InterPro" id="IPR000504">
    <property type="entry name" value="RRM_dom"/>
</dbReference>
<evidence type="ECO:0000256" key="5">
    <source>
        <dbReference type="ARBA" id="ARBA00023187"/>
    </source>
</evidence>
<evidence type="ECO:0000256" key="4">
    <source>
        <dbReference type="ARBA" id="ARBA00022884"/>
    </source>
</evidence>
<evidence type="ECO:0000256" key="3">
    <source>
        <dbReference type="ARBA" id="ARBA00022737"/>
    </source>
</evidence>
<sequence length="458" mass="49457">MNYAAAMAAEHARLEKARKRSMEAASLHGKEEEHVESAWEAVFQMGQQGDDEQEEARRRKAMRKAEKRKEKQSSAFANAGELTVYVSGIPRDIGWTAVQNLFARAGEVRRVKLYKDANGEHKGDGLVTFAKEAAVQAALARDDWQLFGEPLTVSPASFSEKPEGTPRSDWPRVVVLEQMFSVEEIGAAPDARAYISQLEEEAWLECVKFGRVECVRCFPADPQAVIVVRFADAAAADKCIASLHGRWFAERRVVASPYDGHKKRILPPEADEERISRLVAPPPAAAPPPDPSPPPAAPPPEEELSLPLGGYVKLLGLRAAELNGAVGVLRAWDGASGRYTVELRDGARLAVRRGNLLQLLDVRLEAGEAAAARGTIVEFDEASGMYAVELADGAAVAAAAGDVRLADGAVGTVQGLSGAPQYNGCLARVEAHDDAAGRYVVRLAEGKQLKIKRANLRA</sequence>
<dbReference type="GO" id="GO:0005686">
    <property type="term" value="C:U2 snRNP"/>
    <property type="evidence" value="ECO:0007669"/>
    <property type="project" value="TreeGrafter"/>
</dbReference>
<feature type="region of interest" description="Disordered" evidence="7">
    <location>
        <begin position="45"/>
        <end position="73"/>
    </location>
</feature>
<evidence type="ECO:0000256" key="1">
    <source>
        <dbReference type="ARBA" id="ARBA00007747"/>
    </source>
</evidence>